<keyword evidence="4" id="KW-1185">Reference proteome</keyword>
<evidence type="ECO:0000256" key="2">
    <source>
        <dbReference type="SAM" id="Phobius"/>
    </source>
</evidence>
<evidence type="ECO:0000313" key="3">
    <source>
        <dbReference type="EMBL" id="ABV94603.1"/>
    </source>
</evidence>
<keyword evidence="2" id="KW-0472">Membrane</keyword>
<sequence>MCVTGLDDPFSQETQTMADEKTNPQTPPATQAQDLMAKLKAPMTITAPTWVFAGGGLFALLMLFIALD</sequence>
<name>A8LJK0_DINSH</name>
<feature type="transmembrane region" description="Helical" evidence="2">
    <location>
        <begin position="45"/>
        <end position="67"/>
    </location>
</feature>
<reference evidence="4" key="1">
    <citation type="journal article" date="2010" name="ISME J.">
        <title>The complete genome sequence of the algal symbiont Dinoroseobacter shibae: a hitchhiker's guide to life in the sea.</title>
        <authorList>
            <person name="Wagner-Dobler I."/>
            <person name="Ballhausen B."/>
            <person name="Berger M."/>
            <person name="Brinkhoff T."/>
            <person name="Buchholz I."/>
            <person name="Bunk B."/>
            <person name="Cypionka H."/>
            <person name="Daniel R."/>
            <person name="Drepper T."/>
            <person name="Gerdts G."/>
            <person name="Hahnke S."/>
            <person name="Han C."/>
            <person name="Jahn D."/>
            <person name="Kalhoefer D."/>
            <person name="Kiss H."/>
            <person name="Klenk H.P."/>
            <person name="Kyrpides N."/>
            <person name="Liebl W."/>
            <person name="Liesegang H."/>
            <person name="Meincke L."/>
            <person name="Pati A."/>
            <person name="Petersen J."/>
            <person name="Piekarski T."/>
            <person name="Pommerenke C."/>
            <person name="Pradella S."/>
            <person name="Pukall R."/>
            <person name="Rabus R."/>
            <person name="Stackebrandt E."/>
            <person name="Thole S."/>
            <person name="Thompson L."/>
            <person name="Tielen P."/>
            <person name="Tomasch J."/>
            <person name="von Jan M."/>
            <person name="Wanphrut N."/>
            <person name="Wichels A."/>
            <person name="Zech H."/>
            <person name="Simon M."/>
        </authorList>
    </citation>
    <scope>NUCLEOTIDE SEQUENCE [LARGE SCALE GENOMIC DNA]</scope>
    <source>
        <strain evidence="4">DSM 16493 / NCIMB 14021 / DFL 12</strain>
    </source>
</reference>
<keyword evidence="2" id="KW-0812">Transmembrane</keyword>
<accession>A8LJK0</accession>
<dbReference type="KEGG" id="dsh:Dshi_2870"/>
<keyword evidence="2" id="KW-1133">Transmembrane helix</keyword>
<dbReference type="STRING" id="398580.Dshi_2870"/>
<protein>
    <submittedName>
        <fullName evidence="3">Uncharacterized protein</fullName>
    </submittedName>
</protein>
<feature type="region of interest" description="Disordered" evidence="1">
    <location>
        <begin position="1"/>
        <end position="30"/>
    </location>
</feature>
<gene>
    <name evidence="3" type="ordered locus">Dshi_2870</name>
</gene>
<evidence type="ECO:0000256" key="1">
    <source>
        <dbReference type="SAM" id="MobiDB-lite"/>
    </source>
</evidence>
<dbReference type="Proteomes" id="UP000006833">
    <property type="component" value="Chromosome"/>
</dbReference>
<evidence type="ECO:0000313" key="4">
    <source>
        <dbReference type="Proteomes" id="UP000006833"/>
    </source>
</evidence>
<dbReference type="HOGENOM" id="CLU_2787164_0_0_5"/>
<proteinExistence type="predicted"/>
<dbReference type="EMBL" id="CP000830">
    <property type="protein sequence ID" value="ABV94603.1"/>
    <property type="molecule type" value="Genomic_DNA"/>
</dbReference>
<organism evidence="3 4">
    <name type="scientific">Dinoroseobacter shibae (strain DSM 16493 / NCIMB 14021 / DFL 12)</name>
    <dbReference type="NCBI Taxonomy" id="398580"/>
    <lineage>
        <taxon>Bacteria</taxon>
        <taxon>Pseudomonadati</taxon>
        <taxon>Pseudomonadota</taxon>
        <taxon>Alphaproteobacteria</taxon>
        <taxon>Rhodobacterales</taxon>
        <taxon>Roseobacteraceae</taxon>
        <taxon>Dinoroseobacter</taxon>
    </lineage>
</organism>
<dbReference type="AlphaFoldDB" id="A8LJK0"/>